<evidence type="ECO:0000313" key="2">
    <source>
        <dbReference type="EMBL" id="AIG78521.1"/>
    </source>
</evidence>
<keyword evidence="1" id="KW-0472">Membrane</keyword>
<sequence length="121" mass="13206">MAELEPFTDSAERDRRRWSRRRTVSVACTLIRVLCGLFAAALVAWIVLVFGEANPANGVAEFVRGFAAGVSLGFDDMFTPADAKFRVLLNSGLAAIVWLGIGSLATMLIRRFALPRPGESY</sequence>
<dbReference type="Proteomes" id="UP000028492">
    <property type="component" value="Chromosome"/>
</dbReference>
<dbReference type="HOGENOM" id="CLU_146066_0_0_11"/>
<dbReference type="AlphaFoldDB" id="A0A075V1I9"/>
<feature type="transmembrane region" description="Helical" evidence="1">
    <location>
        <begin position="23"/>
        <end position="48"/>
    </location>
</feature>
<dbReference type="STRING" id="208439.AJAP_28415"/>
<protein>
    <submittedName>
        <fullName evidence="2">Putative membrane protein</fullName>
    </submittedName>
</protein>
<name>A0A075V1I9_9PSEU</name>
<dbReference type="EMBL" id="CP008953">
    <property type="protein sequence ID" value="AIG78521.1"/>
    <property type="molecule type" value="Genomic_DNA"/>
</dbReference>
<evidence type="ECO:0000313" key="3">
    <source>
        <dbReference type="Proteomes" id="UP000028492"/>
    </source>
</evidence>
<reference evidence="2 3" key="1">
    <citation type="journal article" date="2014" name="J. Biotechnol.">
        <title>Complete genome sequence of the actinobacterium Amycolatopsis japonica MG417-CF17(T) (=DSM 44213T) producing (S,S)-N,N'-ethylenediaminedisuccinic acid.</title>
        <authorList>
            <person name="Stegmann E."/>
            <person name="Albersmeier A."/>
            <person name="Spohn M."/>
            <person name="Gert H."/>
            <person name="Weber T."/>
            <person name="Wohlleben W."/>
            <person name="Kalinowski J."/>
            <person name="Ruckert C."/>
        </authorList>
    </citation>
    <scope>NUCLEOTIDE SEQUENCE [LARGE SCALE GENOMIC DNA]</scope>
    <source>
        <strain evidence="3">MG417-CF17 (DSM 44213)</strain>
    </source>
</reference>
<gene>
    <name evidence="2" type="ORF">AJAP_28415</name>
</gene>
<keyword evidence="3" id="KW-1185">Reference proteome</keyword>
<keyword evidence="1" id="KW-1133">Transmembrane helix</keyword>
<keyword evidence="1" id="KW-0812">Transmembrane</keyword>
<accession>A0A075V1I9</accession>
<organism evidence="2 3">
    <name type="scientific">Amycolatopsis japonica</name>
    <dbReference type="NCBI Taxonomy" id="208439"/>
    <lineage>
        <taxon>Bacteria</taxon>
        <taxon>Bacillati</taxon>
        <taxon>Actinomycetota</taxon>
        <taxon>Actinomycetes</taxon>
        <taxon>Pseudonocardiales</taxon>
        <taxon>Pseudonocardiaceae</taxon>
        <taxon>Amycolatopsis</taxon>
        <taxon>Amycolatopsis japonica group</taxon>
    </lineage>
</organism>
<dbReference type="KEGG" id="aja:AJAP_28415"/>
<proteinExistence type="predicted"/>
<evidence type="ECO:0000256" key="1">
    <source>
        <dbReference type="SAM" id="Phobius"/>
    </source>
</evidence>
<feature type="transmembrane region" description="Helical" evidence="1">
    <location>
        <begin position="87"/>
        <end position="109"/>
    </location>
</feature>
<dbReference type="RefSeq" id="WP_038516835.1">
    <property type="nucleotide sequence ID" value="NZ_CP008953.1"/>
</dbReference>